<dbReference type="Proteomes" id="UP000007039">
    <property type="component" value="Chromosome"/>
</dbReference>
<keyword evidence="3 6" id="KW-0812">Transmembrane</keyword>
<accession>E4TIN7</accession>
<dbReference type="AlphaFoldDB" id="E4TIN7"/>
<evidence type="ECO:0000256" key="1">
    <source>
        <dbReference type="ARBA" id="ARBA00004651"/>
    </source>
</evidence>
<feature type="transmembrane region" description="Helical" evidence="6">
    <location>
        <begin position="93"/>
        <end position="117"/>
    </location>
</feature>
<sequence precursor="true">MMKIFNKIINTPDKKKLFSNFVSLAVLQAANYILPLVTFPYLVRVLGVEKFGLLAFATATVTYFQILTDYGFNLSATRDISIHRENKEKVQEIFSSVMVIKFGLLILSFFLLTILILSFDKFRKDWEVFVLSFGMVVGQVLFPVWFFQGMEKMKYITILNIFAKLLFTIAIFVFVKEQADYWKVPLLNSLGFIMAGVLALWIVSRDYKISFIFPSIKAVKHQLIEGWHIFISTVGINMYKQNSIFVLGIFTDDTVVGYFSIAKKIMDLVNSLNGVVSQSIYPYTMMKMSSKYIYGFLKKVGMIIALYTSIIGLILLVFSDAITKLLAGNVYYQTLLSIKLLAFVPLFIGINVPAVHILLGNKKDALFTRAVILGGLLDLLLNFLIVPFFSYIGSCTSVILTEIAVTSILYKYALEVIHYDYKEKETI</sequence>
<dbReference type="InterPro" id="IPR002797">
    <property type="entry name" value="Polysacc_synth"/>
</dbReference>
<reference evidence="7 8" key="2">
    <citation type="journal article" date="2011" name="Stand. Genomic Sci.">
        <title>Complete genome sequence of Calditerrivibrio nitroreducens type strain (Yu37-1).</title>
        <authorList>
            <person name="Pitluck S."/>
            <person name="Sikorski J."/>
            <person name="Zeytun A."/>
            <person name="Lapidus A."/>
            <person name="Nolan M."/>
            <person name="Lucas S."/>
            <person name="Hammon N."/>
            <person name="Deshpande S."/>
            <person name="Cheng J.F."/>
            <person name="Tapia R."/>
            <person name="Han C."/>
            <person name="Goodwin L."/>
            <person name="Liolios K."/>
            <person name="Pagani I."/>
            <person name="Ivanova N."/>
            <person name="Mavromatis K."/>
            <person name="Pati A."/>
            <person name="Chen A."/>
            <person name="Palaniappan K."/>
            <person name="Hauser L."/>
            <person name="Chang Y.J."/>
            <person name="Jeffries C.D."/>
            <person name="Detter J.C."/>
            <person name="Brambilla E."/>
            <person name="Djao O.D."/>
            <person name="Rohde M."/>
            <person name="Spring S."/>
            <person name="Goker M."/>
            <person name="Woyke T."/>
            <person name="Bristow J."/>
            <person name="Eisen J.A."/>
            <person name="Markowitz V."/>
            <person name="Hugenholtz P."/>
            <person name="Kyrpides N.C."/>
            <person name="Klenk H.P."/>
            <person name="Land M."/>
        </authorList>
    </citation>
    <scope>NUCLEOTIDE SEQUENCE [LARGE SCALE GENOMIC DNA]</scope>
    <source>
        <strain evidence="8">DSM 19672 / NBRC 101217 / Yu37-1</strain>
    </source>
</reference>
<dbReference type="eggNOG" id="COG2244">
    <property type="taxonomic scope" value="Bacteria"/>
</dbReference>
<proteinExistence type="predicted"/>
<feature type="transmembrane region" description="Helical" evidence="6">
    <location>
        <begin position="51"/>
        <end position="72"/>
    </location>
</feature>
<dbReference type="Pfam" id="PF01943">
    <property type="entry name" value="Polysacc_synt"/>
    <property type="match status" value="1"/>
</dbReference>
<feature type="transmembrane region" description="Helical" evidence="6">
    <location>
        <begin position="296"/>
        <end position="318"/>
    </location>
</feature>
<keyword evidence="2" id="KW-1003">Cell membrane</keyword>
<evidence type="ECO:0000256" key="6">
    <source>
        <dbReference type="SAM" id="Phobius"/>
    </source>
</evidence>
<comment type="subcellular location">
    <subcellularLocation>
        <location evidence="1">Cell membrane</location>
        <topology evidence="1">Multi-pass membrane protein</topology>
    </subcellularLocation>
</comment>
<evidence type="ECO:0000256" key="5">
    <source>
        <dbReference type="ARBA" id="ARBA00023136"/>
    </source>
</evidence>
<dbReference type="HOGENOM" id="CLU_022017_0_2_0"/>
<name>E4TIN7_CALNY</name>
<feature type="transmembrane region" description="Helical" evidence="6">
    <location>
        <begin position="391"/>
        <end position="414"/>
    </location>
</feature>
<dbReference type="RefSeq" id="WP_013451297.1">
    <property type="nucleotide sequence ID" value="NC_014758.1"/>
</dbReference>
<evidence type="ECO:0000313" key="7">
    <source>
        <dbReference type="EMBL" id="ADR19085.1"/>
    </source>
</evidence>
<feature type="transmembrane region" description="Helical" evidence="6">
    <location>
        <begin position="181"/>
        <end position="203"/>
    </location>
</feature>
<feature type="transmembrane region" description="Helical" evidence="6">
    <location>
        <begin position="155"/>
        <end position="175"/>
    </location>
</feature>
<feature type="transmembrane region" description="Helical" evidence="6">
    <location>
        <begin position="338"/>
        <end position="359"/>
    </location>
</feature>
<dbReference type="CDD" id="cd13128">
    <property type="entry name" value="MATE_Wzx_like"/>
    <property type="match status" value="1"/>
</dbReference>
<evidence type="ECO:0000256" key="2">
    <source>
        <dbReference type="ARBA" id="ARBA00022475"/>
    </source>
</evidence>
<dbReference type="KEGG" id="cni:Calni_1177"/>
<gene>
    <name evidence="7" type="ordered locus">Calni_1177</name>
</gene>
<feature type="transmembrane region" description="Helical" evidence="6">
    <location>
        <begin position="21"/>
        <end position="39"/>
    </location>
</feature>
<protein>
    <submittedName>
        <fullName evidence="7">Polysaccharide biosynthesis protein</fullName>
    </submittedName>
</protein>
<dbReference type="PANTHER" id="PTHR30250:SF11">
    <property type="entry name" value="O-ANTIGEN TRANSPORTER-RELATED"/>
    <property type="match status" value="1"/>
</dbReference>
<keyword evidence="5 6" id="KW-0472">Membrane</keyword>
<dbReference type="InterPro" id="IPR050833">
    <property type="entry name" value="Poly_Biosynth_Transport"/>
</dbReference>
<evidence type="ECO:0000256" key="4">
    <source>
        <dbReference type="ARBA" id="ARBA00022989"/>
    </source>
</evidence>
<evidence type="ECO:0000256" key="3">
    <source>
        <dbReference type="ARBA" id="ARBA00022692"/>
    </source>
</evidence>
<dbReference type="EMBL" id="CP002347">
    <property type="protein sequence ID" value="ADR19085.1"/>
    <property type="molecule type" value="Genomic_DNA"/>
</dbReference>
<feature type="transmembrane region" description="Helical" evidence="6">
    <location>
        <begin position="129"/>
        <end position="148"/>
    </location>
</feature>
<keyword evidence="8" id="KW-1185">Reference proteome</keyword>
<dbReference type="STRING" id="768670.Calni_1177"/>
<dbReference type="PANTHER" id="PTHR30250">
    <property type="entry name" value="PST FAMILY PREDICTED COLANIC ACID TRANSPORTER"/>
    <property type="match status" value="1"/>
</dbReference>
<reference key="1">
    <citation type="submission" date="2010-11" db="EMBL/GenBank/DDBJ databases">
        <title>The complete genome of chromosome of Calditerrivibrio nitroreducens DSM 19672.</title>
        <authorList>
            <consortium name="US DOE Joint Genome Institute (JGI-PGF)"/>
            <person name="Lucas S."/>
            <person name="Copeland A."/>
            <person name="Lapidus A."/>
            <person name="Bruce D."/>
            <person name="Goodwin L."/>
            <person name="Pitluck S."/>
            <person name="Kyrpides N."/>
            <person name="Mavromatis K."/>
            <person name="Ivanova N."/>
            <person name="Mikhailova N."/>
            <person name="Zeytun A."/>
            <person name="Brettin T."/>
            <person name="Detter J.C."/>
            <person name="Tapia R."/>
            <person name="Han C."/>
            <person name="Land M."/>
            <person name="Hauser L."/>
            <person name="Markowitz V."/>
            <person name="Cheng J.-F."/>
            <person name="Hugenholtz P."/>
            <person name="Woyke T."/>
            <person name="Wu D."/>
            <person name="Spring S."/>
            <person name="Schroeder M."/>
            <person name="Brambilla E."/>
            <person name="Klenk H.-P."/>
            <person name="Eisen J.A."/>
        </authorList>
    </citation>
    <scope>NUCLEOTIDE SEQUENCE [LARGE SCALE GENOMIC DNA]</scope>
    <source>
        <strain>DSM 19672</strain>
    </source>
</reference>
<evidence type="ECO:0000313" key="8">
    <source>
        <dbReference type="Proteomes" id="UP000007039"/>
    </source>
</evidence>
<organism evidence="7 8">
    <name type="scientific">Calditerrivibrio nitroreducens (strain DSM 19672 / NBRC 101217 / Yu37-1)</name>
    <dbReference type="NCBI Taxonomy" id="768670"/>
    <lineage>
        <taxon>Bacteria</taxon>
        <taxon>Pseudomonadati</taxon>
        <taxon>Deferribacterota</taxon>
        <taxon>Deferribacteres</taxon>
        <taxon>Deferribacterales</taxon>
        <taxon>Calditerrivibrionaceae</taxon>
    </lineage>
</organism>
<dbReference type="GO" id="GO:0005886">
    <property type="term" value="C:plasma membrane"/>
    <property type="evidence" value="ECO:0007669"/>
    <property type="project" value="UniProtKB-SubCell"/>
</dbReference>
<dbReference type="OrthoDB" id="9815702at2"/>
<feature type="transmembrane region" description="Helical" evidence="6">
    <location>
        <begin position="366"/>
        <end position="385"/>
    </location>
</feature>
<keyword evidence="4 6" id="KW-1133">Transmembrane helix</keyword>